<reference evidence="4 5" key="1">
    <citation type="submission" date="2017-03" db="EMBL/GenBank/DDBJ databases">
        <title>Genome of the blue death feigning beetle - Asbolus verrucosus.</title>
        <authorList>
            <person name="Rider S.D."/>
        </authorList>
    </citation>
    <scope>NUCLEOTIDE SEQUENCE [LARGE SCALE GENOMIC DNA]</scope>
    <source>
        <strain evidence="4">Butters</strain>
        <tissue evidence="4">Head and leg muscle</tissue>
    </source>
</reference>
<dbReference type="InterPro" id="IPR029314">
    <property type="entry name" value="FANCI_S4"/>
</dbReference>
<feature type="domain" description="FANCI solenoid 4" evidence="3">
    <location>
        <begin position="173"/>
        <end position="419"/>
    </location>
</feature>
<comment type="caution">
    <text evidence="4">The sequence shown here is derived from an EMBL/GenBank/DDBJ whole genome shotgun (WGS) entry which is preliminary data.</text>
</comment>
<keyword evidence="5" id="KW-1185">Reference proteome</keyword>
<gene>
    <name evidence="4" type="ORF">BDFB_003878</name>
</gene>
<proteinExistence type="predicted"/>
<evidence type="ECO:0000256" key="1">
    <source>
        <dbReference type="SAM" id="MobiDB-lite"/>
    </source>
</evidence>
<dbReference type="STRING" id="1661398.A0A482VIV3"/>
<dbReference type="Pfam" id="PF14678">
    <property type="entry name" value="FANCI_S4"/>
    <property type="match status" value="1"/>
</dbReference>
<feature type="domain" description="FANCI solenoid 3" evidence="2">
    <location>
        <begin position="2"/>
        <end position="160"/>
    </location>
</feature>
<dbReference type="EMBL" id="QDEB01095364">
    <property type="protein sequence ID" value="RZC32680.1"/>
    <property type="molecule type" value="Genomic_DNA"/>
</dbReference>
<dbReference type="OrthoDB" id="195089at2759"/>
<feature type="compositionally biased region" description="Polar residues" evidence="1">
    <location>
        <begin position="435"/>
        <end position="447"/>
    </location>
</feature>
<dbReference type="Pfam" id="PF14677">
    <property type="entry name" value="FANCI_S3"/>
    <property type="match status" value="1"/>
</dbReference>
<evidence type="ECO:0000313" key="4">
    <source>
        <dbReference type="EMBL" id="RZC32680.1"/>
    </source>
</evidence>
<evidence type="ECO:0000313" key="5">
    <source>
        <dbReference type="Proteomes" id="UP000292052"/>
    </source>
</evidence>
<feature type="compositionally biased region" description="Pro residues" evidence="1">
    <location>
        <begin position="459"/>
        <end position="468"/>
    </location>
</feature>
<dbReference type="GO" id="GO:0006281">
    <property type="term" value="P:DNA repair"/>
    <property type="evidence" value="ECO:0007669"/>
    <property type="project" value="InterPro"/>
</dbReference>
<sequence length="468" mass="53386">MEVQCAKIVFGHLCEIGMVLYERIIKRLIDFIDFDCATAVLAVECFLVILHIISNHHKSNFKSFLSKVGGRDDEEELVFHLTDFMETYQKLFEIDENEVSEDPEIKKLSLVVINTINFLWQQIPATNNTLALQMMEWLKNVAINKNISSKQTATGFVNLLFDCHIKFKVSLTFFEQVAVRLGDVTGVINEEEHNVEEFKIITELTVNNVFVSLCNSLKAVLEDIDWIIARLKSEYSMIIYPGETDIERKREYLKSKERGVCCQLCFIVTILTNLSNCTVPPGNLSEAVLKNLILLYNTLSSLTKYFVLRSSKINPVFQGARFERLVKLAGKQLAPVVYKLIMYIEESQKQEPETTQKKKRNVDSSTLKSKVLKETRLIPKVVYEIEQFSKYVIQLSNKTKIDLSKFVGQGTVRDFRILHLKEVLEQAKDGAAPVTQATQESDSTLIDNNENETSGEESSPPPTKKTKS</sequence>
<evidence type="ECO:0000259" key="2">
    <source>
        <dbReference type="Pfam" id="PF14677"/>
    </source>
</evidence>
<accession>A0A482VIV3</accession>
<dbReference type="GO" id="GO:0070182">
    <property type="term" value="F:DNA polymerase binding"/>
    <property type="evidence" value="ECO:0007669"/>
    <property type="project" value="TreeGrafter"/>
</dbReference>
<dbReference type="InterPro" id="IPR029313">
    <property type="entry name" value="FANCI_S3"/>
</dbReference>
<dbReference type="InterPro" id="IPR026171">
    <property type="entry name" value="FANCI"/>
</dbReference>
<dbReference type="PANTHER" id="PTHR21818:SF0">
    <property type="entry name" value="FANCONI ANEMIA GROUP I PROTEIN"/>
    <property type="match status" value="1"/>
</dbReference>
<dbReference type="AlphaFoldDB" id="A0A482VIV3"/>
<feature type="region of interest" description="Disordered" evidence="1">
    <location>
        <begin position="429"/>
        <end position="468"/>
    </location>
</feature>
<evidence type="ECO:0000259" key="3">
    <source>
        <dbReference type="Pfam" id="PF14678"/>
    </source>
</evidence>
<protein>
    <submittedName>
        <fullName evidence="4">Fanconi anemia group I protein-like</fullName>
    </submittedName>
</protein>
<organism evidence="4 5">
    <name type="scientific">Asbolus verrucosus</name>
    <name type="common">Desert ironclad beetle</name>
    <dbReference type="NCBI Taxonomy" id="1661398"/>
    <lineage>
        <taxon>Eukaryota</taxon>
        <taxon>Metazoa</taxon>
        <taxon>Ecdysozoa</taxon>
        <taxon>Arthropoda</taxon>
        <taxon>Hexapoda</taxon>
        <taxon>Insecta</taxon>
        <taxon>Pterygota</taxon>
        <taxon>Neoptera</taxon>
        <taxon>Endopterygota</taxon>
        <taxon>Coleoptera</taxon>
        <taxon>Polyphaga</taxon>
        <taxon>Cucujiformia</taxon>
        <taxon>Tenebrionidae</taxon>
        <taxon>Pimeliinae</taxon>
        <taxon>Asbolus</taxon>
    </lineage>
</organism>
<name>A0A482VIV3_ASBVE</name>
<dbReference type="Proteomes" id="UP000292052">
    <property type="component" value="Unassembled WGS sequence"/>
</dbReference>
<dbReference type="PANTHER" id="PTHR21818">
    <property type="entry name" value="BC025462 PROTEIN"/>
    <property type="match status" value="1"/>
</dbReference>